<organism evidence="1 2">
    <name type="scientific">Gordonia phage Forza</name>
    <dbReference type="NCBI Taxonomy" id="2571247"/>
    <lineage>
        <taxon>Viruses</taxon>
        <taxon>Duplodnaviria</taxon>
        <taxon>Heunggongvirae</taxon>
        <taxon>Uroviricota</taxon>
        <taxon>Caudoviricetes</taxon>
        <taxon>Forzavirus</taxon>
        <taxon>Forzavirus forza</taxon>
    </lineage>
</organism>
<evidence type="ECO:0000313" key="1">
    <source>
        <dbReference type="EMBL" id="QGT55072.1"/>
    </source>
</evidence>
<dbReference type="Proteomes" id="UP000423482">
    <property type="component" value="Segment"/>
</dbReference>
<reference evidence="1 2" key="1">
    <citation type="submission" date="2019-04" db="EMBL/GenBank/DDBJ databases">
        <authorList>
            <person name="Pope W.H."/>
            <person name="Garlena R.A."/>
            <person name="Russell D.A."/>
            <person name="Jacobs-Sera D."/>
            <person name="Hatfull G.F."/>
        </authorList>
    </citation>
    <scope>NUCLEOTIDE SEQUENCE [LARGE SCALE GENOMIC DNA]</scope>
</reference>
<proteinExistence type="predicted"/>
<keyword evidence="2" id="KW-1185">Reference proteome</keyword>
<dbReference type="RefSeq" id="YP_010648959.1">
    <property type="nucleotide sequence ID" value="NC_070763.1"/>
</dbReference>
<sequence>MSDKREYQLLVDENDKSVALLFLSKDLGVFYRDSHEWVPMDDPDDLPFDLEQLVEDESVDIDESFIDSWDRR</sequence>
<dbReference type="EMBL" id="MK814760">
    <property type="protein sequence ID" value="QGT55072.1"/>
    <property type="molecule type" value="Genomic_DNA"/>
</dbReference>
<evidence type="ECO:0000313" key="2">
    <source>
        <dbReference type="Proteomes" id="UP000423482"/>
    </source>
</evidence>
<gene>
    <name evidence="1" type="primary">79</name>
    <name evidence="1" type="ORF">SEA_FORZA_79</name>
</gene>
<protein>
    <submittedName>
        <fullName evidence="1">Uncharacterized protein</fullName>
    </submittedName>
</protein>
<dbReference type="KEGG" id="vg:77924447"/>
<dbReference type="GeneID" id="77924447"/>
<accession>A0A650FAY7</accession>
<name>A0A650FAY7_9CAUD</name>